<dbReference type="SUPFAM" id="SSF143456">
    <property type="entry name" value="VC0467-like"/>
    <property type="match status" value="1"/>
</dbReference>
<dbReference type="PANTHER" id="PTHR30327:SF1">
    <property type="entry name" value="UPF0301 PROTEIN YQGE"/>
    <property type="match status" value="1"/>
</dbReference>
<dbReference type="AlphaFoldDB" id="A0A0B3WL72"/>
<dbReference type="HOGENOM" id="CLU_057596_1_0_6"/>
<proteinExistence type="inferred from homology"/>
<dbReference type="KEGG" id="ftv:CH67_1584"/>
<dbReference type="KEGG" id="ftz:CH68_1315"/>
<dbReference type="HAMAP" id="MF_00758">
    <property type="entry name" value="UPF0301"/>
    <property type="match status" value="1"/>
</dbReference>
<evidence type="ECO:0000313" key="3">
    <source>
        <dbReference type="EMBL" id="NDR89713.1"/>
    </source>
</evidence>
<dbReference type="GeneID" id="75265393"/>
<dbReference type="KEGG" id="ftc:DA46_1563"/>
<dbReference type="Gene3D" id="3.30.70.1300">
    <property type="entry name" value="VC0467-like domains"/>
    <property type="match status" value="1"/>
</dbReference>
<gene>
    <name evidence="3" type="ORF">FWJ04_09235</name>
</gene>
<dbReference type="OMA" id="LWILFRP"/>
<name>A0A0B3WL72_FRATU</name>
<reference evidence="3" key="1">
    <citation type="submission" date="2019-08" db="EMBL/GenBank/DDBJ databases">
        <authorList>
            <person name="Busch A."/>
        </authorList>
    </citation>
    <scope>NUCLEOTIDE SEQUENCE</scope>
    <source>
        <strain evidence="3">17T1429</strain>
    </source>
</reference>
<dbReference type="SMR" id="A0A0B3WL72"/>
<organism evidence="3">
    <name type="scientific">Francisella tularensis subsp. holarctica</name>
    <dbReference type="NCBI Taxonomy" id="119857"/>
    <lineage>
        <taxon>Bacteria</taxon>
        <taxon>Pseudomonadati</taxon>
        <taxon>Pseudomonadota</taxon>
        <taxon>Gammaproteobacteria</taxon>
        <taxon>Thiotrichales</taxon>
        <taxon>Francisellaceae</taxon>
        <taxon>Francisella</taxon>
    </lineage>
</organism>
<dbReference type="eggNOG" id="COG1678">
    <property type="taxonomic scope" value="Bacteria"/>
</dbReference>
<dbReference type="GO" id="GO:0005829">
    <property type="term" value="C:cytosol"/>
    <property type="evidence" value="ECO:0007669"/>
    <property type="project" value="TreeGrafter"/>
</dbReference>
<dbReference type="RefSeq" id="WP_003021066.1">
    <property type="nucleotide sequence ID" value="NZ_CP009693.1"/>
</dbReference>
<dbReference type="Gene3D" id="3.40.1740.10">
    <property type="entry name" value="VC0467-like"/>
    <property type="match status" value="1"/>
</dbReference>
<accession>A0A0B3WL72</accession>
<comment type="caution">
    <text evidence="3">The sequence shown here is derived from an EMBL/GenBank/DDBJ whole genome shotgun (WGS) entry which is preliminary data.</text>
</comment>
<dbReference type="PANTHER" id="PTHR30327">
    <property type="entry name" value="UNCHARACTERIZED PROTEIN YQGE"/>
    <property type="match status" value="1"/>
</dbReference>
<dbReference type="EMBL" id="JAAGKH010000112">
    <property type="protein sequence ID" value="NDR89713.1"/>
    <property type="molecule type" value="Genomic_DNA"/>
</dbReference>
<evidence type="ECO:0000256" key="2">
    <source>
        <dbReference type="HAMAP-Rule" id="MF_00758"/>
    </source>
</evidence>
<comment type="similarity">
    <text evidence="1 2">Belongs to the UPF0301 (AlgH) family.</text>
</comment>
<evidence type="ECO:0000256" key="1">
    <source>
        <dbReference type="ARBA" id="ARBA00009600"/>
    </source>
</evidence>
<sequence length="194" mass="22196">MYQNHKSEILLATPLIKDDIVFTKSVVYLCQNDRHGAMGLIINKPLADTLKDVFEELHIPHTNTFKEILEYPLYMGGPISPHKIMILHTTNGRNYTSTIKLDEGLAITASIDILEDIANNILPEYFLPVVGYSCWTANQLTDEIKSNDWIVTNKLNKKILFNHENKVKWQNHLEHAGYTLQSLDTLFNRNTGNC</sequence>
<dbReference type="InterPro" id="IPR003774">
    <property type="entry name" value="AlgH-like"/>
</dbReference>
<reference evidence="3" key="2">
    <citation type="submission" date="2020-02" db="EMBL/GenBank/DDBJ databases">
        <title>Using affinity propagation clustering for identifying bacterial clades and subclades with whole-genome sequences of Francisella tularensis.</title>
        <authorList>
            <person name="Homeier-Bachmann T."/>
            <person name="Abdel-Glil M.Y."/>
            <person name="Hackbart A."/>
            <person name="Hotzel H."/>
            <person name="Tomaso H."/>
        </authorList>
    </citation>
    <scope>NUCLEOTIDE SEQUENCE</scope>
    <source>
        <strain evidence="3">17T1429</strain>
    </source>
</reference>
<protein>
    <recommendedName>
        <fullName evidence="2">UPF0301 protein FWJ04_09235</fullName>
    </recommendedName>
</protein>
<dbReference type="Pfam" id="PF02622">
    <property type="entry name" value="DUF179"/>
    <property type="match status" value="1"/>
</dbReference>